<proteinExistence type="inferred from homology"/>
<dbReference type="PANTHER" id="PTHR10728">
    <property type="entry name" value="CYTOSOLIC PHOSPHOLIPASE A2"/>
    <property type="match status" value="1"/>
</dbReference>
<dbReference type="SMART" id="SM00022">
    <property type="entry name" value="PLAc"/>
    <property type="match status" value="1"/>
</dbReference>
<dbReference type="GO" id="GO:0005829">
    <property type="term" value="C:cytosol"/>
    <property type="evidence" value="ECO:0007669"/>
    <property type="project" value="TreeGrafter"/>
</dbReference>
<evidence type="ECO:0000256" key="3">
    <source>
        <dbReference type="ARBA" id="ARBA00022729"/>
    </source>
</evidence>
<evidence type="ECO:0000256" key="4">
    <source>
        <dbReference type="ARBA" id="ARBA00022801"/>
    </source>
</evidence>
<keyword evidence="7" id="KW-0325">Glycoprotein</keyword>
<dbReference type="Proteomes" id="UP000292957">
    <property type="component" value="Unassembled WGS sequence"/>
</dbReference>
<dbReference type="OrthoDB" id="4084751at2759"/>
<accession>A0A4Q9MSY6</accession>
<dbReference type="PANTHER" id="PTHR10728:SF33">
    <property type="entry name" value="LYSOPHOSPHOLIPASE 1-RELATED"/>
    <property type="match status" value="1"/>
</dbReference>
<comment type="similarity">
    <text evidence="1 9">Belongs to the lysophospholipase family.</text>
</comment>
<evidence type="ECO:0000313" key="11">
    <source>
        <dbReference type="EMBL" id="TBU29682.1"/>
    </source>
</evidence>
<gene>
    <name evidence="11" type="ORF">BD311DRAFT_660499</name>
</gene>
<protein>
    <recommendedName>
        <fullName evidence="2 9">Lysophospholipase</fullName>
        <ecNumber evidence="2 9">3.1.1.5</ecNumber>
    </recommendedName>
</protein>
<evidence type="ECO:0000256" key="8">
    <source>
        <dbReference type="PROSITE-ProRule" id="PRU00555"/>
    </source>
</evidence>
<evidence type="ECO:0000256" key="7">
    <source>
        <dbReference type="ARBA" id="ARBA00023180"/>
    </source>
</evidence>
<dbReference type="GO" id="GO:0004622">
    <property type="term" value="F:phosphatidylcholine lysophospholipase activity"/>
    <property type="evidence" value="ECO:0007669"/>
    <property type="project" value="UniProtKB-EC"/>
</dbReference>
<feature type="domain" description="PLA2c" evidence="10">
    <location>
        <begin position="37"/>
        <end position="619"/>
    </location>
</feature>
<evidence type="ECO:0000259" key="10">
    <source>
        <dbReference type="PROSITE" id="PS51210"/>
    </source>
</evidence>
<evidence type="ECO:0000256" key="6">
    <source>
        <dbReference type="ARBA" id="ARBA00023098"/>
    </source>
</evidence>
<keyword evidence="4 8" id="KW-0378">Hydrolase</keyword>
<keyword evidence="3 9" id="KW-0732">Signal</keyword>
<dbReference type="AlphaFoldDB" id="A0A4Q9MSY6"/>
<evidence type="ECO:0000256" key="2">
    <source>
        <dbReference type="ARBA" id="ARBA00013274"/>
    </source>
</evidence>
<organism evidence="11">
    <name type="scientific">Dichomitus squalens</name>
    <dbReference type="NCBI Taxonomy" id="114155"/>
    <lineage>
        <taxon>Eukaryota</taxon>
        <taxon>Fungi</taxon>
        <taxon>Dikarya</taxon>
        <taxon>Basidiomycota</taxon>
        <taxon>Agaricomycotina</taxon>
        <taxon>Agaricomycetes</taxon>
        <taxon>Polyporales</taxon>
        <taxon>Polyporaceae</taxon>
        <taxon>Dichomitus</taxon>
    </lineage>
</organism>
<evidence type="ECO:0000256" key="5">
    <source>
        <dbReference type="ARBA" id="ARBA00022963"/>
    </source>
</evidence>
<feature type="signal peptide" evidence="9">
    <location>
        <begin position="1"/>
        <end position="23"/>
    </location>
</feature>
<feature type="chain" id="PRO_5021042158" description="Lysophospholipase" evidence="9">
    <location>
        <begin position="24"/>
        <end position="619"/>
    </location>
</feature>
<evidence type="ECO:0000256" key="9">
    <source>
        <dbReference type="RuleBase" id="RU362103"/>
    </source>
</evidence>
<evidence type="ECO:0000256" key="1">
    <source>
        <dbReference type="ARBA" id="ARBA00008780"/>
    </source>
</evidence>
<keyword evidence="6 8" id="KW-0443">Lipid metabolism</keyword>
<dbReference type="InterPro" id="IPR016035">
    <property type="entry name" value="Acyl_Trfase/lysoPLipase"/>
</dbReference>
<dbReference type="InterPro" id="IPR002642">
    <property type="entry name" value="LysoPLipase_cat_dom"/>
</dbReference>
<keyword evidence="5 8" id="KW-0442">Lipid degradation</keyword>
<name>A0A4Q9MSY6_9APHY</name>
<reference evidence="11" key="1">
    <citation type="submission" date="2019-01" db="EMBL/GenBank/DDBJ databases">
        <title>Draft genome sequences of three monokaryotic isolates of the white-rot basidiomycete fungus Dichomitus squalens.</title>
        <authorList>
            <consortium name="DOE Joint Genome Institute"/>
            <person name="Lopez S.C."/>
            <person name="Andreopoulos B."/>
            <person name="Pangilinan J."/>
            <person name="Lipzen A."/>
            <person name="Riley R."/>
            <person name="Ahrendt S."/>
            <person name="Ng V."/>
            <person name="Barry K."/>
            <person name="Daum C."/>
            <person name="Grigoriev I.V."/>
            <person name="Hilden K.S."/>
            <person name="Makela M.R."/>
            <person name="de Vries R.P."/>
        </authorList>
    </citation>
    <scope>NUCLEOTIDE SEQUENCE [LARGE SCALE GENOMIC DNA]</scope>
    <source>
        <strain evidence="11">OM18370.1</strain>
    </source>
</reference>
<dbReference type="Pfam" id="PF01735">
    <property type="entry name" value="PLA2_B"/>
    <property type="match status" value="1"/>
</dbReference>
<sequence>MRAILTPLTFYLIACSLGLGAAAESVAAVAYTPSVQACPPRTSLVRQTGSSAQSLSAGEAAYVSGRQQVALNAWKGYLANVQAYLNTSQSNASLPQYVDDILSGLFGVGPQPRLGIATSGGGYRSAIFGAGILNALDGRNQTSVEAGTGGVLQAATYLSGLSGGSWLVSSLAQADFPMLPELIFGPSPAQTNDGNAKFGGWLADMDLLTPGGANIIRDAEYLVDIVDEVSGKFSAGFPVTVTDVWARALSRHFANGTTAANFFDDNLPHGAGITFSSIVNVSSFVNHEQPFPIVVADSLVSRTNGSAVTEDGDLVPLTNPIYEFNPFEMGTYDPQLGAFTPMRFLGSPPTNRSTCVTGFDQLAYIAGTSSNVFNGPNVTSAVLSIIDKIVNFLEETFTQTDVRLDSAAVPNAFFGVSPATFPDSDQTVLTLVDGGEDGETDPLQPLLVLARGVDTIIAIDAPADTSDNFAAGLDLISTQARVQLFPGTYFFPPVPNTTDVYLSQNLTRRPTFFGCNSSAASDEPFVIYIANGGPPLGQAPVTNTPTFQLEYSNGELGAMLDQTFDIATQGIPSETPRGPEKDPDWPACLACAITDRARRTIVASRSGICETCMARYCWS</sequence>
<dbReference type="GO" id="GO:0004623">
    <property type="term" value="F:phospholipase A2 activity"/>
    <property type="evidence" value="ECO:0007669"/>
    <property type="project" value="TreeGrafter"/>
</dbReference>
<dbReference type="Gene3D" id="3.40.1090.10">
    <property type="entry name" value="Cytosolic phospholipase A2 catalytic domain"/>
    <property type="match status" value="1"/>
</dbReference>
<dbReference type="EMBL" id="ML143411">
    <property type="protein sequence ID" value="TBU29682.1"/>
    <property type="molecule type" value="Genomic_DNA"/>
</dbReference>
<dbReference type="GO" id="GO:0046475">
    <property type="term" value="P:glycerophospholipid catabolic process"/>
    <property type="evidence" value="ECO:0007669"/>
    <property type="project" value="TreeGrafter"/>
</dbReference>
<comment type="catalytic activity">
    <reaction evidence="9">
        <text>a 1-acyl-sn-glycero-3-phosphocholine + H2O = sn-glycerol 3-phosphocholine + a fatty acid + H(+)</text>
        <dbReference type="Rhea" id="RHEA:15177"/>
        <dbReference type="ChEBI" id="CHEBI:15377"/>
        <dbReference type="ChEBI" id="CHEBI:15378"/>
        <dbReference type="ChEBI" id="CHEBI:16870"/>
        <dbReference type="ChEBI" id="CHEBI:28868"/>
        <dbReference type="ChEBI" id="CHEBI:58168"/>
        <dbReference type="EC" id="3.1.1.5"/>
    </reaction>
</comment>
<dbReference type="EC" id="3.1.1.5" evidence="2 9"/>
<dbReference type="PROSITE" id="PS51210">
    <property type="entry name" value="PLA2C"/>
    <property type="match status" value="1"/>
</dbReference>
<dbReference type="SUPFAM" id="SSF52151">
    <property type="entry name" value="FabD/lysophospholipase-like"/>
    <property type="match status" value="1"/>
</dbReference>